<evidence type="ECO:0008006" key="3">
    <source>
        <dbReference type="Google" id="ProtNLM"/>
    </source>
</evidence>
<accession>A0A5C5WA04</accession>
<dbReference type="AlphaFoldDB" id="A0A5C5WA04"/>
<sequence>MSPDSSSIDSDSLAKLSDHTKRAVLQRKRFYARKPKSIADVMARLLAKRGYAAIRSDEVIGAAWAEAVGTAVARRSRVSTFSRGQLEVIVSSSAIVQELQFDQSRLLESLRRIVPDAKITSLRLRVGRLESPR</sequence>
<organism evidence="1 2">
    <name type="scientific">Botrimarina hoheduenensis</name>
    <dbReference type="NCBI Taxonomy" id="2528000"/>
    <lineage>
        <taxon>Bacteria</taxon>
        <taxon>Pseudomonadati</taxon>
        <taxon>Planctomycetota</taxon>
        <taxon>Planctomycetia</taxon>
        <taxon>Pirellulales</taxon>
        <taxon>Lacipirellulaceae</taxon>
        <taxon>Botrimarina</taxon>
    </lineage>
</organism>
<dbReference type="Pfam" id="PF05258">
    <property type="entry name" value="DciA"/>
    <property type="match status" value="1"/>
</dbReference>
<dbReference type="PANTHER" id="PTHR36456:SF1">
    <property type="entry name" value="UPF0232 PROTEIN SCO3875"/>
    <property type="match status" value="1"/>
</dbReference>
<dbReference type="RefSeq" id="WP_146573716.1">
    <property type="nucleotide sequence ID" value="NZ_SJPH01000003.1"/>
</dbReference>
<evidence type="ECO:0000313" key="2">
    <source>
        <dbReference type="Proteomes" id="UP000318995"/>
    </source>
</evidence>
<protein>
    <recommendedName>
        <fullName evidence="3">DUF721 domain-containing protein</fullName>
    </recommendedName>
</protein>
<comment type="caution">
    <text evidence="1">The sequence shown here is derived from an EMBL/GenBank/DDBJ whole genome shotgun (WGS) entry which is preliminary data.</text>
</comment>
<proteinExistence type="predicted"/>
<dbReference type="Proteomes" id="UP000318995">
    <property type="component" value="Unassembled WGS sequence"/>
</dbReference>
<dbReference type="PANTHER" id="PTHR36456">
    <property type="entry name" value="UPF0232 PROTEIN SCO3875"/>
    <property type="match status" value="1"/>
</dbReference>
<dbReference type="EMBL" id="SJPH01000003">
    <property type="protein sequence ID" value="TWT46869.1"/>
    <property type="molecule type" value="Genomic_DNA"/>
</dbReference>
<name>A0A5C5WA04_9BACT</name>
<gene>
    <name evidence="1" type="ORF">Pla111_19710</name>
</gene>
<evidence type="ECO:0000313" key="1">
    <source>
        <dbReference type="EMBL" id="TWT46869.1"/>
    </source>
</evidence>
<keyword evidence="2" id="KW-1185">Reference proteome</keyword>
<dbReference type="OrthoDB" id="290228at2"/>
<dbReference type="InterPro" id="IPR007922">
    <property type="entry name" value="DciA-like"/>
</dbReference>
<reference evidence="1 2" key="1">
    <citation type="submission" date="2019-02" db="EMBL/GenBank/DDBJ databases">
        <title>Deep-cultivation of Planctomycetes and their phenomic and genomic characterization uncovers novel biology.</title>
        <authorList>
            <person name="Wiegand S."/>
            <person name="Jogler M."/>
            <person name="Boedeker C."/>
            <person name="Pinto D."/>
            <person name="Vollmers J."/>
            <person name="Rivas-Marin E."/>
            <person name="Kohn T."/>
            <person name="Peeters S.H."/>
            <person name="Heuer A."/>
            <person name="Rast P."/>
            <person name="Oberbeckmann S."/>
            <person name="Bunk B."/>
            <person name="Jeske O."/>
            <person name="Meyerdierks A."/>
            <person name="Storesund J.E."/>
            <person name="Kallscheuer N."/>
            <person name="Luecker S."/>
            <person name="Lage O.M."/>
            <person name="Pohl T."/>
            <person name="Merkel B.J."/>
            <person name="Hornburger P."/>
            <person name="Mueller R.-W."/>
            <person name="Bruemmer F."/>
            <person name="Labrenz M."/>
            <person name="Spormann A.M."/>
            <person name="Op Den Camp H."/>
            <person name="Overmann J."/>
            <person name="Amann R."/>
            <person name="Jetten M.S.M."/>
            <person name="Mascher T."/>
            <person name="Medema M.H."/>
            <person name="Devos D.P."/>
            <person name="Kaster A.-K."/>
            <person name="Ovreas L."/>
            <person name="Rohde M."/>
            <person name="Galperin M.Y."/>
            <person name="Jogler C."/>
        </authorList>
    </citation>
    <scope>NUCLEOTIDE SEQUENCE [LARGE SCALE GENOMIC DNA]</scope>
    <source>
        <strain evidence="1 2">Pla111</strain>
    </source>
</reference>